<dbReference type="InterPro" id="IPR016181">
    <property type="entry name" value="Acyl_CoA_acyltransferase"/>
</dbReference>
<dbReference type="Gene3D" id="3.40.630.30">
    <property type="match status" value="1"/>
</dbReference>
<dbReference type="GO" id="GO:0016747">
    <property type="term" value="F:acyltransferase activity, transferring groups other than amino-acyl groups"/>
    <property type="evidence" value="ECO:0007669"/>
    <property type="project" value="InterPro"/>
</dbReference>
<dbReference type="OrthoDB" id="9805924at2"/>
<dbReference type="RefSeq" id="WP_088651207.1">
    <property type="nucleotide sequence ID" value="NZ_AQQR01000008.1"/>
</dbReference>
<evidence type="ECO:0000313" key="4">
    <source>
        <dbReference type="EMBL" id="OWU71622.1"/>
    </source>
</evidence>
<feature type="domain" description="N-acetyltransferase" evidence="3">
    <location>
        <begin position="3"/>
        <end position="155"/>
    </location>
</feature>
<dbReference type="Proteomes" id="UP000215377">
    <property type="component" value="Unassembled WGS sequence"/>
</dbReference>
<reference evidence="4 5" key="1">
    <citation type="submission" date="2013-04" db="EMBL/GenBank/DDBJ databases">
        <title>Oceanicola sp. 22II1-22F33 Genome Sequencing.</title>
        <authorList>
            <person name="Lai Q."/>
            <person name="Li G."/>
            <person name="Shao Z."/>
        </authorList>
    </citation>
    <scope>NUCLEOTIDE SEQUENCE [LARGE SCALE GENOMIC DNA]</scope>
    <source>
        <strain evidence="4 5">22II1-22F33</strain>
    </source>
</reference>
<keyword evidence="1 4" id="KW-0808">Transferase</keyword>
<dbReference type="InterPro" id="IPR050832">
    <property type="entry name" value="Bact_Acetyltransf"/>
</dbReference>
<proteinExistence type="predicted"/>
<comment type="caution">
    <text evidence="4">The sequence shown here is derived from an EMBL/GenBank/DDBJ whole genome shotgun (WGS) entry which is preliminary data.</text>
</comment>
<evidence type="ECO:0000256" key="2">
    <source>
        <dbReference type="ARBA" id="ARBA00023315"/>
    </source>
</evidence>
<sequence>MDVTLRLAEQADAEALNEALRQLSTDLGDVHRATPDDLRRLGWGPHPTFRAMLALEGDMVVGVSFYSPYVSTVFGASGIYVSDLWSAEKMRGQGLGPRLLAATLKDGEATWGARFLKLDVYHTSPDARRFYDRLGFRPADHATKMILDEAACTALKGTI</sequence>
<protein>
    <submittedName>
        <fullName evidence="4">Acetyltransferase</fullName>
    </submittedName>
</protein>
<dbReference type="EMBL" id="AQQR01000008">
    <property type="protein sequence ID" value="OWU71622.1"/>
    <property type="molecule type" value="Genomic_DNA"/>
</dbReference>
<evidence type="ECO:0000313" key="5">
    <source>
        <dbReference type="Proteomes" id="UP000215377"/>
    </source>
</evidence>
<evidence type="ECO:0000259" key="3">
    <source>
        <dbReference type="PROSITE" id="PS51186"/>
    </source>
</evidence>
<keyword evidence="5" id="KW-1185">Reference proteome</keyword>
<dbReference type="PANTHER" id="PTHR43877">
    <property type="entry name" value="AMINOALKYLPHOSPHONATE N-ACETYLTRANSFERASE-RELATED-RELATED"/>
    <property type="match status" value="1"/>
</dbReference>
<evidence type="ECO:0000256" key="1">
    <source>
        <dbReference type="ARBA" id="ARBA00022679"/>
    </source>
</evidence>
<dbReference type="AlphaFoldDB" id="A0A225NGQ1"/>
<dbReference type="SUPFAM" id="SSF55729">
    <property type="entry name" value="Acyl-CoA N-acyltransferases (Nat)"/>
    <property type="match status" value="1"/>
</dbReference>
<name>A0A225NGQ1_9RHOB</name>
<dbReference type="InterPro" id="IPR000182">
    <property type="entry name" value="GNAT_dom"/>
</dbReference>
<accession>A0A225NGQ1</accession>
<gene>
    <name evidence="4" type="ORF">ATO3_17555</name>
</gene>
<dbReference type="PROSITE" id="PS51186">
    <property type="entry name" value="GNAT"/>
    <property type="match status" value="1"/>
</dbReference>
<keyword evidence="2" id="KW-0012">Acyltransferase</keyword>
<dbReference type="Pfam" id="PF00583">
    <property type="entry name" value="Acetyltransf_1"/>
    <property type="match status" value="1"/>
</dbReference>
<dbReference type="CDD" id="cd04301">
    <property type="entry name" value="NAT_SF"/>
    <property type="match status" value="1"/>
</dbReference>
<organism evidence="4 5">
    <name type="scientific">Marinibacterium profundimaris</name>
    <dbReference type="NCBI Taxonomy" id="1679460"/>
    <lineage>
        <taxon>Bacteria</taxon>
        <taxon>Pseudomonadati</taxon>
        <taxon>Pseudomonadota</taxon>
        <taxon>Alphaproteobacteria</taxon>
        <taxon>Rhodobacterales</taxon>
        <taxon>Paracoccaceae</taxon>
        <taxon>Marinibacterium</taxon>
    </lineage>
</organism>